<proteinExistence type="predicted"/>
<sequence>MMDWEDGEGPTSALRARQGDKPAVYPSPSEGLFEPKP</sequence>
<gene>
    <name evidence="2" type="ORF">SFOMI_0405</name>
</gene>
<dbReference type="AlphaFoldDB" id="A0A292ZAL3"/>
<protein>
    <submittedName>
        <fullName evidence="2">Uncharacterized protein</fullName>
    </submittedName>
</protein>
<dbReference type="Proteomes" id="UP000221538">
    <property type="component" value="Unassembled WGS sequence"/>
</dbReference>
<reference evidence="2 3" key="1">
    <citation type="journal article" date="2013" name="Biodegradation">
        <title>Occurrence of 4-tert-butylphenol (4-t-BP) biodegradation in an aquatic sample caused by the presence of Spirodela polyrrhiza and isolation of a 4-t-BP-utilizing bacterium.</title>
        <authorList>
            <person name="Ogata Y."/>
            <person name="Toyama T."/>
            <person name="Yu N."/>
            <person name="Wang X."/>
            <person name="Sei K."/>
            <person name="Ike M."/>
        </authorList>
    </citation>
    <scope>NUCLEOTIDE SEQUENCE [LARGE SCALE GENOMIC DNA]</scope>
    <source>
        <strain evidence="2 3">OMI</strain>
    </source>
</reference>
<dbReference type="EMBL" id="BEWI01000030">
    <property type="protein sequence ID" value="GAY19883.1"/>
    <property type="molecule type" value="Genomic_DNA"/>
</dbReference>
<reference evidence="2 3" key="2">
    <citation type="journal article" date="2013" name="Environ. Sci. Technol.">
        <title>The 4-tert-butylphenol-utilizing bacterium Sphingobium fuliginis OMI can degrade bisphenols via phenolic ring hydroxylation and meta-cleavage pathway.</title>
        <authorList>
            <person name="Ogata Y."/>
            <person name="Goda S."/>
            <person name="Toyama T."/>
            <person name="Sei K."/>
            <person name="Ike M."/>
        </authorList>
    </citation>
    <scope>NUCLEOTIDE SEQUENCE [LARGE SCALE GENOMIC DNA]</scope>
    <source>
        <strain evidence="2 3">OMI</strain>
    </source>
</reference>
<feature type="region of interest" description="Disordered" evidence="1">
    <location>
        <begin position="1"/>
        <end position="37"/>
    </location>
</feature>
<evidence type="ECO:0000313" key="2">
    <source>
        <dbReference type="EMBL" id="GAY19883.1"/>
    </source>
</evidence>
<name>A0A292ZAL3_SPHSA</name>
<organism evidence="2 3">
    <name type="scientific">Sphingobium fuliginis (strain ATCC 27551)</name>
    <dbReference type="NCBI Taxonomy" id="336203"/>
    <lineage>
        <taxon>Bacteria</taxon>
        <taxon>Pseudomonadati</taxon>
        <taxon>Pseudomonadota</taxon>
        <taxon>Alphaproteobacteria</taxon>
        <taxon>Sphingomonadales</taxon>
        <taxon>Sphingomonadaceae</taxon>
        <taxon>Sphingobium</taxon>
    </lineage>
</organism>
<comment type="caution">
    <text evidence="2">The sequence shown here is derived from an EMBL/GenBank/DDBJ whole genome shotgun (WGS) entry which is preliminary data.</text>
</comment>
<evidence type="ECO:0000256" key="1">
    <source>
        <dbReference type="SAM" id="MobiDB-lite"/>
    </source>
</evidence>
<evidence type="ECO:0000313" key="3">
    <source>
        <dbReference type="Proteomes" id="UP000221538"/>
    </source>
</evidence>
<accession>A0A292ZAL3</accession>